<accession>A2DP70</accession>
<dbReference type="PANTHER" id="PTHR15288:SF0">
    <property type="entry name" value="UDENN DOMAIN-CONTAINING PROTEIN"/>
    <property type="match status" value="1"/>
</dbReference>
<name>A2DP70_TRIV3</name>
<dbReference type="PROSITE" id="PS50211">
    <property type="entry name" value="DENN"/>
    <property type="match status" value="1"/>
</dbReference>
<proteinExistence type="predicted"/>
<dbReference type="SMART" id="SM00799">
    <property type="entry name" value="DENN"/>
    <property type="match status" value="1"/>
</dbReference>
<reference evidence="2" key="2">
    <citation type="journal article" date="2007" name="Science">
        <title>Draft genome sequence of the sexually transmitted pathogen Trichomonas vaginalis.</title>
        <authorList>
            <person name="Carlton J.M."/>
            <person name="Hirt R.P."/>
            <person name="Silva J.C."/>
            <person name="Delcher A.L."/>
            <person name="Schatz M."/>
            <person name="Zhao Q."/>
            <person name="Wortman J.R."/>
            <person name="Bidwell S.L."/>
            <person name="Alsmark U.C.M."/>
            <person name="Besteiro S."/>
            <person name="Sicheritz-Ponten T."/>
            <person name="Noel C.J."/>
            <person name="Dacks J.B."/>
            <person name="Foster P.G."/>
            <person name="Simillion C."/>
            <person name="Van de Peer Y."/>
            <person name="Miranda-Saavedra D."/>
            <person name="Barton G.J."/>
            <person name="Westrop G.D."/>
            <person name="Mueller S."/>
            <person name="Dessi D."/>
            <person name="Fiori P.L."/>
            <person name="Ren Q."/>
            <person name="Paulsen I."/>
            <person name="Zhang H."/>
            <person name="Bastida-Corcuera F.D."/>
            <person name="Simoes-Barbosa A."/>
            <person name="Brown M.T."/>
            <person name="Hayes R.D."/>
            <person name="Mukherjee M."/>
            <person name="Okumura C.Y."/>
            <person name="Schneider R."/>
            <person name="Smith A.J."/>
            <person name="Vanacova S."/>
            <person name="Villalvazo M."/>
            <person name="Haas B.J."/>
            <person name="Pertea M."/>
            <person name="Feldblyum T.V."/>
            <person name="Utterback T.R."/>
            <person name="Shu C.L."/>
            <person name="Osoegawa K."/>
            <person name="de Jong P.J."/>
            <person name="Hrdy I."/>
            <person name="Horvathova L."/>
            <person name="Zubacova Z."/>
            <person name="Dolezal P."/>
            <person name="Malik S.B."/>
            <person name="Logsdon J.M. Jr."/>
            <person name="Henze K."/>
            <person name="Gupta A."/>
            <person name="Wang C.C."/>
            <person name="Dunne R.L."/>
            <person name="Upcroft J.A."/>
            <person name="Upcroft P."/>
            <person name="White O."/>
            <person name="Salzberg S.L."/>
            <person name="Tang P."/>
            <person name="Chiu C.-H."/>
            <person name="Lee Y.-S."/>
            <person name="Embley T.M."/>
            <person name="Coombs G.H."/>
            <person name="Mottram J.C."/>
            <person name="Tachezy J."/>
            <person name="Fraser-Liggett C.M."/>
            <person name="Johnson P.J."/>
        </authorList>
    </citation>
    <scope>NUCLEOTIDE SEQUENCE [LARGE SCALE GENOMIC DNA]</scope>
    <source>
        <strain evidence="2">G3</strain>
    </source>
</reference>
<keyword evidence="3" id="KW-1185">Reference proteome</keyword>
<dbReference type="InterPro" id="IPR037516">
    <property type="entry name" value="Tripartite_DENN"/>
</dbReference>
<dbReference type="InterPro" id="IPR001194">
    <property type="entry name" value="cDENN_dom"/>
</dbReference>
<dbReference type="VEuPathDB" id="TrichDB:TVAG_016000"/>
<evidence type="ECO:0000259" key="1">
    <source>
        <dbReference type="PROSITE" id="PS50211"/>
    </source>
</evidence>
<gene>
    <name evidence="2" type="ORF">TVAG_016000</name>
</gene>
<reference evidence="2" key="1">
    <citation type="submission" date="2006-10" db="EMBL/GenBank/DDBJ databases">
        <authorList>
            <person name="Amadeo P."/>
            <person name="Zhao Q."/>
            <person name="Wortman J."/>
            <person name="Fraser-Liggett C."/>
            <person name="Carlton J."/>
        </authorList>
    </citation>
    <scope>NUCLEOTIDE SEQUENCE</scope>
    <source>
        <strain evidence="2">G3</strain>
    </source>
</reference>
<dbReference type="Proteomes" id="UP000001542">
    <property type="component" value="Unassembled WGS sequence"/>
</dbReference>
<protein>
    <recommendedName>
        <fullName evidence="1">UDENN domain-containing protein</fullName>
    </recommendedName>
</protein>
<dbReference type="EMBL" id="DS113226">
    <property type="protein sequence ID" value="EAY17770.1"/>
    <property type="molecule type" value="Genomic_DNA"/>
</dbReference>
<dbReference type="Gene3D" id="3.40.50.11500">
    <property type="match status" value="1"/>
</dbReference>
<evidence type="ECO:0000313" key="2">
    <source>
        <dbReference type="EMBL" id="EAY17770.1"/>
    </source>
</evidence>
<dbReference type="KEGG" id="tva:4775791"/>
<sequence length="459" mass="51626">MPKPTSIRPMFAQFLIVGIPPNGKPTDKPIPLVIYPPNQIESLPFSAIVDYSLPTGTKPQCEPVLDDIINDMFIFRVHSANYDFISACVLVTHKNGKLPFYASENTRNTQFAYIITSRNVYYASHMKFLRFAASYFSGRIQNPNITYAKPINVPQLMPQVLPQDYTATLNILHHNSFHLPLFACDSIHSYFQFQHGENKMKLTPYHYVGPTSVPNQTIKYSEFFSFDTLFSIFPTKSILTLISCALCDHRIVFVGKSLQNITMSVTALSHLLRPLKFSGAVVPILPANPSYITLLEAPTPYIIGVPRCDLLPSVDVDDGVILADTDSGMVDFGNNVGISFPKINECAMKLDEIDDKRGTTDFSFPLDFRRKKNPVCKSFSAGGVEAIIQAVGQPLQKLNADHIKKFFMKDLDAKDGVFFDKKMWIETVPKDDKDFAIAITESQAFTHYVESLIRKHEDN</sequence>
<dbReference type="AlphaFoldDB" id="A2DP70"/>
<dbReference type="VEuPathDB" id="TrichDB:TVAGG3_0910730"/>
<organism evidence="2 3">
    <name type="scientific">Trichomonas vaginalis (strain ATCC PRA-98 / G3)</name>
    <dbReference type="NCBI Taxonomy" id="412133"/>
    <lineage>
        <taxon>Eukaryota</taxon>
        <taxon>Metamonada</taxon>
        <taxon>Parabasalia</taxon>
        <taxon>Trichomonadida</taxon>
        <taxon>Trichomonadidae</taxon>
        <taxon>Trichomonas</taxon>
    </lineage>
</organism>
<dbReference type="SMR" id="A2DP70"/>
<dbReference type="STRING" id="5722.A2DP70"/>
<dbReference type="OrthoDB" id="6019893at2759"/>
<dbReference type="RefSeq" id="XP_001329905.1">
    <property type="nucleotide sequence ID" value="XM_001329870.1"/>
</dbReference>
<dbReference type="Pfam" id="PF02141">
    <property type="entry name" value="DENN"/>
    <property type="match status" value="1"/>
</dbReference>
<dbReference type="InParanoid" id="A2DP70"/>
<dbReference type="PANTHER" id="PTHR15288">
    <property type="entry name" value="DENN DOMAIN-CONTAINING PROTEIN 2"/>
    <property type="match status" value="1"/>
</dbReference>
<dbReference type="InterPro" id="IPR043153">
    <property type="entry name" value="DENN_C"/>
</dbReference>
<feature type="domain" description="UDENN" evidence="1">
    <location>
        <begin position="13"/>
        <end position="459"/>
    </location>
</feature>
<dbReference type="eggNOG" id="KOG3570">
    <property type="taxonomic scope" value="Eukaryota"/>
</dbReference>
<evidence type="ECO:0000313" key="3">
    <source>
        <dbReference type="Proteomes" id="UP000001542"/>
    </source>
</evidence>
<dbReference type="InterPro" id="IPR051942">
    <property type="entry name" value="DENN_domain_containing_2"/>
</dbReference>